<dbReference type="InterPro" id="IPR003080">
    <property type="entry name" value="GST_alpha"/>
</dbReference>
<dbReference type="Proteomes" id="UP001642483">
    <property type="component" value="Unassembled WGS sequence"/>
</dbReference>
<organism evidence="5 6">
    <name type="scientific">Clavelina lepadiformis</name>
    <name type="common">Light-bulb sea squirt</name>
    <name type="synonym">Ascidia lepadiformis</name>
    <dbReference type="NCBI Taxonomy" id="159417"/>
    <lineage>
        <taxon>Eukaryota</taxon>
        <taxon>Metazoa</taxon>
        <taxon>Chordata</taxon>
        <taxon>Tunicata</taxon>
        <taxon>Ascidiacea</taxon>
        <taxon>Aplousobranchia</taxon>
        <taxon>Clavelinidae</taxon>
        <taxon>Clavelina</taxon>
    </lineage>
</organism>
<dbReference type="EC" id="2.5.1.18" evidence="2"/>
<accession>A0ABP0EVX0</accession>
<dbReference type="SUPFAM" id="SSF47616">
    <property type="entry name" value="GST C-terminal domain-like"/>
    <property type="match status" value="1"/>
</dbReference>
<dbReference type="PROSITE" id="PS50405">
    <property type="entry name" value="GST_CTER"/>
    <property type="match status" value="1"/>
</dbReference>
<feature type="domain" description="GST C-terminal" evidence="4">
    <location>
        <begin position="84"/>
        <end position="207"/>
    </location>
</feature>
<evidence type="ECO:0000313" key="5">
    <source>
        <dbReference type="EMBL" id="CAK8671564.1"/>
    </source>
</evidence>
<dbReference type="InterPro" id="IPR036249">
    <property type="entry name" value="Thioredoxin-like_sf"/>
</dbReference>
<comment type="caution">
    <text evidence="5">The sequence shown here is derived from an EMBL/GenBank/DDBJ whole genome shotgun (WGS) entry which is preliminary data.</text>
</comment>
<evidence type="ECO:0000313" key="6">
    <source>
        <dbReference type="Proteomes" id="UP001642483"/>
    </source>
</evidence>
<dbReference type="Gene3D" id="3.40.30.10">
    <property type="entry name" value="Glutaredoxin"/>
    <property type="match status" value="1"/>
</dbReference>
<gene>
    <name evidence="5" type="ORF">CVLEPA_LOCUS617</name>
</gene>
<name>A0ABP0EVX0_CLALP</name>
<dbReference type="SFLD" id="SFLDS00019">
    <property type="entry name" value="Glutathione_Transferase_(cytos"/>
    <property type="match status" value="1"/>
</dbReference>
<dbReference type="InterPro" id="IPR040079">
    <property type="entry name" value="Glutathione_S-Trfase"/>
</dbReference>
<evidence type="ECO:0000259" key="4">
    <source>
        <dbReference type="PROSITE" id="PS50405"/>
    </source>
</evidence>
<comment type="similarity">
    <text evidence="1">Belongs to the GST superfamily. Alpha family.</text>
</comment>
<dbReference type="Pfam" id="PF02798">
    <property type="entry name" value="GST_N"/>
    <property type="match status" value="1"/>
</dbReference>
<dbReference type="SUPFAM" id="SSF52833">
    <property type="entry name" value="Thioredoxin-like"/>
    <property type="match status" value="1"/>
</dbReference>
<dbReference type="InterPro" id="IPR004046">
    <property type="entry name" value="GST_C"/>
</dbReference>
<evidence type="ECO:0000256" key="1">
    <source>
        <dbReference type="ARBA" id="ARBA00011055"/>
    </source>
</evidence>
<evidence type="ECO:0000256" key="2">
    <source>
        <dbReference type="ARBA" id="ARBA00012452"/>
    </source>
</evidence>
<sequence length="226" mass="26056">MKNPVLYYFDGQGRGEVIRWMLAACGLDFEEVFITSREQYLKMVADGLFLYQQVPMLEIDDMQLVQCGAILRYLARKGNLYGDDAKEQAMIDMYTDGAQDMFNSSLGIPFQSTEDARDDMWKKVKEKIFERFFPVFEKALQNCKTSCLVGARQSMADVLLTAALTSFQARQHDILDGYPNLQKWFDEQKKIEWIFKFLAPGSKRKPLPDDKYVNTVCTALNFQLGL</sequence>
<dbReference type="InterPro" id="IPR004045">
    <property type="entry name" value="Glutathione_S-Trfase_N"/>
</dbReference>
<dbReference type="PROSITE" id="PS50404">
    <property type="entry name" value="GST_NTER"/>
    <property type="match status" value="1"/>
</dbReference>
<dbReference type="InterPro" id="IPR036282">
    <property type="entry name" value="Glutathione-S-Trfase_C_sf"/>
</dbReference>
<keyword evidence="6" id="KW-1185">Reference proteome</keyword>
<dbReference type="Pfam" id="PF14497">
    <property type="entry name" value="GST_C_3"/>
    <property type="match status" value="1"/>
</dbReference>
<reference evidence="5 6" key="1">
    <citation type="submission" date="2024-02" db="EMBL/GenBank/DDBJ databases">
        <authorList>
            <person name="Daric V."/>
            <person name="Darras S."/>
        </authorList>
    </citation>
    <scope>NUCLEOTIDE SEQUENCE [LARGE SCALE GENOMIC DNA]</scope>
</reference>
<dbReference type="Gene3D" id="1.20.1050.10">
    <property type="match status" value="1"/>
</dbReference>
<feature type="domain" description="GST N-terminal" evidence="3">
    <location>
        <begin position="2"/>
        <end position="82"/>
    </location>
</feature>
<dbReference type="PANTHER" id="PTHR11571:SF230">
    <property type="entry name" value="GLUTATHIONE TRANSFERASE"/>
    <property type="match status" value="1"/>
</dbReference>
<dbReference type="PANTHER" id="PTHR11571">
    <property type="entry name" value="GLUTATHIONE S-TRANSFERASE"/>
    <property type="match status" value="1"/>
</dbReference>
<dbReference type="SFLD" id="SFLDG00363">
    <property type="entry name" value="AMPS_(cytGST):_Alpha-__Mu-__Pi"/>
    <property type="match status" value="1"/>
</dbReference>
<protein>
    <recommendedName>
        <fullName evidence="2">glutathione transferase</fullName>
        <ecNumber evidence="2">2.5.1.18</ecNumber>
    </recommendedName>
</protein>
<evidence type="ECO:0000259" key="3">
    <source>
        <dbReference type="PROSITE" id="PS50404"/>
    </source>
</evidence>
<proteinExistence type="inferred from homology"/>
<dbReference type="PRINTS" id="PR01266">
    <property type="entry name" value="GSTRNSFRASEA"/>
</dbReference>
<dbReference type="EMBL" id="CAWYQH010000001">
    <property type="protein sequence ID" value="CAK8671564.1"/>
    <property type="molecule type" value="Genomic_DNA"/>
</dbReference>
<dbReference type="InterPro" id="IPR010987">
    <property type="entry name" value="Glutathione-S-Trfase_C-like"/>
</dbReference>
<dbReference type="SFLD" id="SFLDG01205">
    <property type="entry name" value="AMPS.1"/>
    <property type="match status" value="1"/>
</dbReference>
<dbReference type="InterPro" id="IPR050213">
    <property type="entry name" value="GST_superfamily"/>
</dbReference>